<evidence type="ECO:0000313" key="8">
    <source>
        <dbReference type="EMBL" id="KUK94662.1"/>
    </source>
</evidence>
<evidence type="ECO:0000259" key="7">
    <source>
        <dbReference type="PROSITE" id="PS51918"/>
    </source>
</evidence>
<evidence type="ECO:0000256" key="1">
    <source>
        <dbReference type="ARBA" id="ARBA00001966"/>
    </source>
</evidence>
<dbReference type="PANTHER" id="PTHR43409:SF17">
    <property type="entry name" value="METHYLTHIOTRANSFERASE MJ0865-RELATED"/>
    <property type="match status" value="1"/>
</dbReference>
<dbReference type="PANTHER" id="PTHR43409">
    <property type="entry name" value="ANAEROBIC MAGNESIUM-PROTOPORPHYRIN IX MONOMETHYL ESTER CYCLASE-RELATED"/>
    <property type="match status" value="1"/>
</dbReference>
<dbReference type="PROSITE" id="PS51918">
    <property type="entry name" value="RADICAL_SAM"/>
    <property type="match status" value="1"/>
</dbReference>
<evidence type="ECO:0000256" key="3">
    <source>
        <dbReference type="ARBA" id="ARBA00022691"/>
    </source>
</evidence>
<dbReference type="AlphaFoldDB" id="A0A117MBB6"/>
<name>A0A117MBB6_9EURY</name>
<dbReference type="SMART" id="SM00729">
    <property type="entry name" value="Elp3"/>
    <property type="match status" value="1"/>
</dbReference>
<dbReference type="InterPro" id="IPR020612">
    <property type="entry name" value="Methylthiotransferase_CS"/>
</dbReference>
<keyword evidence="4" id="KW-0479">Metal-binding</keyword>
<dbReference type="Pfam" id="PF04055">
    <property type="entry name" value="Radical_SAM"/>
    <property type="match status" value="1"/>
</dbReference>
<dbReference type="InterPro" id="IPR006638">
    <property type="entry name" value="Elp3/MiaA/NifB-like_rSAM"/>
</dbReference>
<protein>
    <submittedName>
        <fullName evidence="8">Radical SAM domain protein</fullName>
    </submittedName>
</protein>
<proteinExistence type="predicted"/>
<dbReference type="InterPro" id="IPR023979">
    <property type="entry name" value="CHP04014_B12-bd/rSAM"/>
</dbReference>
<keyword evidence="6" id="KW-0411">Iron-sulfur</keyword>
<gene>
    <name evidence="8" type="ORF">XE07_2071</name>
</gene>
<dbReference type="GO" id="GO:0003824">
    <property type="term" value="F:catalytic activity"/>
    <property type="evidence" value="ECO:0007669"/>
    <property type="project" value="InterPro"/>
</dbReference>
<dbReference type="GO" id="GO:0046872">
    <property type="term" value="F:metal ion binding"/>
    <property type="evidence" value="ECO:0007669"/>
    <property type="project" value="UniProtKB-KW"/>
</dbReference>
<evidence type="ECO:0000313" key="9">
    <source>
        <dbReference type="Proteomes" id="UP000053961"/>
    </source>
</evidence>
<dbReference type="PROSITE" id="PS01278">
    <property type="entry name" value="MTTASE_RADICAL"/>
    <property type="match status" value="1"/>
</dbReference>
<dbReference type="SFLD" id="SFLDG01217">
    <property type="entry name" value="B12-binding_methylthiotransfer"/>
    <property type="match status" value="1"/>
</dbReference>
<dbReference type="NCBIfam" id="TIGR04014">
    <property type="entry name" value="B12_SAM_MJ_0865"/>
    <property type="match status" value="1"/>
</dbReference>
<evidence type="ECO:0000256" key="5">
    <source>
        <dbReference type="ARBA" id="ARBA00023004"/>
    </source>
</evidence>
<evidence type="ECO:0000256" key="2">
    <source>
        <dbReference type="ARBA" id="ARBA00022485"/>
    </source>
</evidence>
<dbReference type="GO" id="GO:0051539">
    <property type="term" value="F:4 iron, 4 sulfur cluster binding"/>
    <property type="evidence" value="ECO:0007669"/>
    <property type="project" value="UniProtKB-KW"/>
</dbReference>
<evidence type="ECO:0000256" key="4">
    <source>
        <dbReference type="ARBA" id="ARBA00022723"/>
    </source>
</evidence>
<dbReference type="Proteomes" id="UP000053961">
    <property type="component" value="Unassembled WGS sequence"/>
</dbReference>
<organism evidence="8 9">
    <name type="scientific">Methanothrix harundinacea</name>
    <dbReference type="NCBI Taxonomy" id="301375"/>
    <lineage>
        <taxon>Archaea</taxon>
        <taxon>Methanobacteriati</taxon>
        <taxon>Methanobacteriota</taxon>
        <taxon>Stenosarchaea group</taxon>
        <taxon>Methanomicrobia</taxon>
        <taxon>Methanotrichales</taxon>
        <taxon>Methanotrichaceae</taxon>
        <taxon>Methanothrix</taxon>
    </lineage>
</organism>
<dbReference type="InterPro" id="IPR007197">
    <property type="entry name" value="rSAM"/>
</dbReference>
<dbReference type="SUPFAM" id="SSF102114">
    <property type="entry name" value="Radical SAM enzymes"/>
    <property type="match status" value="1"/>
</dbReference>
<feature type="domain" description="Radical SAM core" evidence="7">
    <location>
        <begin position="147"/>
        <end position="376"/>
    </location>
</feature>
<keyword evidence="2" id="KW-0004">4Fe-4S</keyword>
<keyword evidence="5" id="KW-0408">Iron</keyword>
<dbReference type="CDD" id="cd01335">
    <property type="entry name" value="Radical_SAM"/>
    <property type="match status" value="1"/>
</dbReference>
<dbReference type="InterPro" id="IPR023404">
    <property type="entry name" value="rSAM_horseshoe"/>
</dbReference>
<sequence>MKTTIVSPKIYTYGSLVLGGILRDRGHAVTITRDLSPTGNVTLLSLFSTSQLLDPKIREFARQSPKIYVGGPVGLVPEIVLGELKVDGVVMGEGEDVVIDLIEQGPSEEIPGVAFLSDGEVVKTDPVPVSDLNHVMPHIPEDLRSQNVRGANVYIETHRGCLGGCTFCQVPRFFGRSIRSRSLENILAEVREMKRMGVTRIAVSGGTGSLFGYGKEVNKEAFITLLKSLAEILGPRNLSVPDMRVDFVDEEILGAVRKYTVGWVFFGIESGSAKMLKAMKKGTTPEKNLEAVELAHRCGVKVGGSFIVGYPGETEEDYQATLDFMDEAMLEDVFASVAEPIPGTPLAKLALDYPREKNLLYQDHAGDYRALKLSEAEARCFNLMLHGQNCKPVPRIVDDATYSAFLEEARTQGRDVRGVMDLLEKYGDQIV</sequence>
<comment type="cofactor">
    <cofactor evidence="1">
        <name>[4Fe-4S] cluster</name>
        <dbReference type="ChEBI" id="CHEBI:49883"/>
    </cofactor>
</comment>
<dbReference type="SFLD" id="SFLDG01082">
    <property type="entry name" value="B12-binding_domain_containing"/>
    <property type="match status" value="1"/>
</dbReference>
<dbReference type="EMBL" id="LGHB01000045">
    <property type="protein sequence ID" value="KUK94662.1"/>
    <property type="molecule type" value="Genomic_DNA"/>
</dbReference>
<dbReference type="InterPro" id="IPR051198">
    <property type="entry name" value="BchE-like"/>
</dbReference>
<reference evidence="9" key="1">
    <citation type="journal article" date="2015" name="MBio">
        <title>Genome-Resolved Metagenomic Analysis Reveals Roles for Candidate Phyla and Other Microbial Community Members in Biogeochemical Transformations in Oil Reservoirs.</title>
        <authorList>
            <person name="Hu P."/>
            <person name="Tom L."/>
            <person name="Singh A."/>
            <person name="Thomas B.C."/>
            <person name="Baker B.J."/>
            <person name="Piceno Y.M."/>
            <person name="Andersen G.L."/>
            <person name="Banfield J.F."/>
        </authorList>
    </citation>
    <scope>NUCLEOTIDE SEQUENCE [LARGE SCALE GENOMIC DNA]</scope>
</reference>
<dbReference type="InterPro" id="IPR058240">
    <property type="entry name" value="rSAM_sf"/>
</dbReference>
<dbReference type="SFLD" id="SFLDS00029">
    <property type="entry name" value="Radical_SAM"/>
    <property type="match status" value="1"/>
</dbReference>
<keyword evidence="3" id="KW-0949">S-adenosyl-L-methionine</keyword>
<comment type="caution">
    <text evidence="8">The sequence shown here is derived from an EMBL/GenBank/DDBJ whole genome shotgun (WGS) entry which is preliminary data.</text>
</comment>
<accession>A0A117MBB6</accession>
<dbReference type="Gene3D" id="3.80.30.20">
    <property type="entry name" value="tm_1862 like domain"/>
    <property type="match status" value="1"/>
</dbReference>
<dbReference type="PATRIC" id="fig|301375.6.peg.2053"/>
<evidence type="ECO:0000256" key="6">
    <source>
        <dbReference type="ARBA" id="ARBA00023014"/>
    </source>
</evidence>